<evidence type="ECO:0000313" key="5">
    <source>
        <dbReference type="EMBL" id="MFC3677471.1"/>
    </source>
</evidence>
<evidence type="ECO:0000313" key="6">
    <source>
        <dbReference type="Proteomes" id="UP001595711"/>
    </source>
</evidence>
<keyword evidence="2" id="KW-0238">DNA-binding</keyword>
<feature type="domain" description="HTH arsR-type" evidence="4">
    <location>
        <begin position="1"/>
        <end position="102"/>
    </location>
</feature>
<dbReference type="PANTHER" id="PTHR33154:SF32">
    <property type="entry name" value="TRANSCRIPTIONAL REGULATORY PROTEIN"/>
    <property type="match status" value="1"/>
</dbReference>
<keyword evidence="1" id="KW-0805">Transcription regulation</keyword>
<dbReference type="PROSITE" id="PS50987">
    <property type="entry name" value="HTH_ARSR_2"/>
    <property type="match status" value="1"/>
</dbReference>
<evidence type="ECO:0000259" key="4">
    <source>
        <dbReference type="PROSITE" id="PS50987"/>
    </source>
</evidence>
<dbReference type="InterPro" id="IPR001845">
    <property type="entry name" value="HTH_ArsR_DNA-bd_dom"/>
</dbReference>
<keyword evidence="3" id="KW-0804">Transcription</keyword>
<protein>
    <submittedName>
        <fullName evidence="5">ArsR/SmtB family transcription factor</fullName>
    </submittedName>
</protein>
<sequence length="102" mass="11202">MKASDLDGLKAIANPKRLAILGWLKDPRAHFPEQRDGDLVKDGVCGVFIADKLGVSQPTAHVHLATLTRAGLLTAKKTRQWIFYKRNETRIAALKKAIGGEL</sequence>
<keyword evidence="6" id="KW-1185">Reference proteome</keyword>
<dbReference type="InterPro" id="IPR011991">
    <property type="entry name" value="ArsR-like_HTH"/>
</dbReference>
<organism evidence="5 6">
    <name type="scientific">Ferrovibrio xuzhouensis</name>
    <dbReference type="NCBI Taxonomy" id="1576914"/>
    <lineage>
        <taxon>Bacteria</taxon>
        <taxon>Pseudomonadati</taxon>
        <taxon>Pseudomonadota</taxon>
        <taxon>Alphaproteobacteria</taxon>
        <taxon>Rhodospirillales</taxon>
        <taxon>Rhodospirillaceae</taxon>
        <taxon>Ferrovibrio</taxon>
    </lineage>
</organism>
<proteinExistence type="predicted"/>
<dbReference type="PANTHER" id="PTHR33154">
    <property type="entry name" value="TRANSCRIPTIONAL REGULATOR, ARSR FAMILY"/>
    <property type="match status" value="1"/>
</dbReference>
<evidence type="ECO:0000256" key="2">
    <source>
        <dbReference type="ARBA" id="ARBA00023125"/>
    </source>
</evidence>
<dbReference type="Gene3D" id="1.10.10.10">
    <property type="entry name" value="Winged helix-like DNA-binding domain superfamily/Winged helix DNA-binding domain"/>
    <property type="match status" value="1"/>
</dbReference>
<dbReference type="InterPro" id="IPR036388">
    <property type="entry name" value="WH-like_DNA-bd_sf"/>
</dbReference>
<dbReference type="Pfam" id="PF09339">
    <property type="entry name" value="HTH_IclR"/>
    <property type="match status" value="1"/>
</dbReference>
<dbReference type="Proteomes" id="UP001595711">
    <property type="component" value="Unassembled WGS sequence"/>
</dbReference>
<evidence type="ECO:0000256" key="3">
    <source>
        <dbReference type="ARBA" id="ARBA00023163"/>
    </source>
</evidence>
<dbReference type="SUPFAM" id="SSF46785">
    <property type="entry name" value="Winged helix' DNA-binding domain"/>
    <property type="match status" value="1"/>
</dbReference>
<name>A0ABV7VIY1_9PROT</name>
<dbReference type="EMBL" id="JBHRYJ010000004">
    <property type="protein sequence ID" value="MFC3677471.1"/>
    <property type="molecule type" value="Genomic_DNA"/>
</dbReference>
<dbReference type="InterPro" id="IPR005471">
    <property type="entry name" value="Tscrpt_reg_IclR_N"/>
</dbReference>
<dbReference type="InterPro" id="IPR051081">
    <property type="entry name" value="HTH_MetalResp_TranReg"/>
</dbReference>
<dbReference type="CDD" id="cd00090">
    <property type="entry name" value="HTH_ARSR"/>
    <property type="match status" value="1"/>
</dbReference>
<dbReference type="InterPro" id="IPR036390">
    <property type="entry name" value="WH_DNA-bd_sf"/>
</dbReference>
<dbReference type="SMART" id="SM00418">
    <property type="entry name" value="HTH_ARSR"/>
    <property type="match status" value="1"/>
</dbReference>
<dbReference type="RefSeq" id="WP_379729014.1">
    <property type="nucleotide sequence ID" value="NZ_JBHRYJ010000004.1"/>
</dbReference>
<comment type="caution">
    <text evidence="5">The sequence shown here is derived from an EMBL/GenBank/DDBJ whole genome shotgun (WGS) entry which is preliminary data.</text>
</comment>
<reference evidence="6" key="1">
    <citation type="journal article" date="2019" name="Int. J. Syst. Evol. Microbiol.">
        <title>The Global Catalogue of Microorganisms (GCM) 10K type strain sequencing project: providing services to taxonomists for standard genome sequencing and annotation.</title>
        <authorList>
            <consortium name="The Broad Institute Genomics Platform"/>
            <consortium name="The Broad Institute Genome Sequencing Center for Infectious Disease"/>
            <person name="Wu L."/>
            <person name="Ma J."/>
        </authorList>
    </citation>
    <scope>NUCLEOTIDE SEQUENCE [LARGE SCALE GENOMIC DNA]</scope>
    <source>
        <strain evidence="6">KCTC 42182</strain>
    </source>
</reference>
<evidence type="ECO:0000256" key="1">
    <source>
        <dbReference type="ARBA" id="ARBA00023015"/>
    </source>
</evidence>
<gene>
    <name evidence="5" type="ORF">ACFOOQ_18095</name>
</gene>
<accession>A0ABV7VIY1</accession>